<dbReference type="InterPro" id="IPR041373">
    <property type="entry name" value="RT_RNaseH"/>
</dbReference>
<dbReference type="PROSITE" id="PS50158">
    <property type="entry name" value="ZF_CCHC"/>
    <property type="match status" value="1"/>
</dbReference>
<evidence type="ECO:0000256" key="1">
    <source>
        <dbReference type="ARBA" id="ARBA00012493"/>
    </source>
</evidence>
<dbReference type="SUPFAM" id="SSF56672">
    <property type="entry name" value="DNA/RNA polymerases"/>
    <property type="match status" value="1"/>
</dbReference>
<keyword evidence="6" id="KW-0378">Hydrolase</keyword>
<reference evidence="11 12" key="1">
    <citation type="submission" date="2021-02" db="EMBL/GenBank/DDBJ databases">
        <title>Variation within the Batrachochytrium salamandrivorans European outbreak.</title>
        <authorList>
            <person name="Kelly M."/>
            <person name="Pasmans F."/>
            <person name="Shea T.P."/>
            <person name="Munoz J.F."/>
            <person name="Carranza S."/>
            <person name="Cuomo C.A."/>
            <person name="Martel A."/>
        </authorList>
    </citation>
    <scope>NUCLEOTIDE SEQUENCE [LARGE SCALE GENOMIC DNA]</scope>
    <source>
        <strain evidence="11 12">AMFP18/2</strain>
    </source>
</reference>
<evidence type="ECO:0000256" key="7">
    <source>
        <dbReference type="ARBA" id="ARBA00022918"/>
    </source>
</evidence>
<evidence type="ECO:0000256" key="5">
    <source>
        <dbReference type="ARBA" id="ARBA00022759"/>
    </source>
</evidence>
<dbReference type="SUPFAM" id="SSF50630">
    <property type="entry name" value="Acid proteases"/>
    <property type="match status" value="1"/>
</dbReference>
<keyword evidence="3" id="KW-0548">Nucleotidyltransferase</keyword>
<dbReference type="SUPFAM" id="SSF57756">
    <property type="entry name" value="Retrovirus zinc finger-like domains"/>
    <property type="match status" value="1"/>
</dbReference>
<keyword evidence="7" id="KW-0695">RNA-directed DNA polymerase</keyword>
<dbReference type="InterPro" id="IPR043502">
    <property type="entry name" value="DNA/RNA_pol_sf"/>
</dbReference>
<dbReference type="Pfam" id="PF17917">
    <property type="entry name" value="RT_RNaseH"/>
    <property type="match status" value="1"/>
</dbReference>
<dbReference type="Gene3D" id="2.40.70.10">
    <property type="entry name" value="Acid Proteases"/>
    <property type="match status" value="1"/>
</dbReference>
<evidence type="ECO:0000256" key="2">
    <source>
        <dbReference type="ARBA" id="ARBA00022679"/>
    </source>
</evidence>
<keyword evidence="2" id="KW-0808">Transferase</keyword>
<feature type="compositionally biased region" description="Polar residues" evidence="9">
    <location>
        <begin position="118"/>
        <end position="129"/>
    </location>
</feature>
<proteinExistence type="predicted"/>
<dbReference type="InterPro" id="IPR001878">
    <property type="entry name" value="Znf_CCHC"/>
</dbReference>
<dbReference type="InterPro" id="IPR021109">
    <property type="entry name" value="Peptidase_aspartic_dom_sf"/>
</dbReference>
<dbReference type="InterPro" id="IPR050951">
    <property type="entry name" value="Retrovirus_Pol_polyprotein"/>
</dbReference>
<dbReference type="CDD" id="cd09274">
    <property type="entry name" value="RNase_HI_RT_Ty3"/>
    <property type="match status" value="1"/>
</dbReference>
<keyword evidence="12" id="KW-1185">Reference proteome</keyword>
<organism evidence="11 12">
    <name type="scientific">Batrachochytrium salamandrivorans</name>
    <dbReference type="NCBI Taxonomy" id="1357716"/>
    <lineage>
        <taxon>Eukaryota</taxon>
        <taxon>Fungi</taxon>
        <taxon>Fungi incertae sedis</taxon>
        <taxon>Chytridiomycota</taxon>
        <taxon>Chytridiomycota incertae sedis</taxon>
        <taxon>Chytridiomycetes</taxon>
        <taxon>Rhizophydiales</taxon>
        <taxon>Rhizophydiales incertae sedis</taxon>
        <taxon>Batrachochytrium</taxon>
    </lineage>
</organism>
<evidence type="ECO:0000313" key="12">
    <source>
        <dbReference type="Proteomes" id="UP001648503"/>
    </source>
</evidence>
<dbReference type="PANTHER" id="PTHR37984:SF5">
    <property type="entry name" value="PROTEIN NYNRIN-LIKE"/>
    <property type="match status" value="1"/>
</dbReference>
<keyword evidence="8" id="KW-0479">Metal-binding</keyword>
<dbReference type="Gene3D" id="3.30.70.270">
    <property type="match status" value="1"/>
</dbReference>
<evidence type="ECO:0000259" key="10">
    <source>
        <dbReference type="PROSITE" id="PS50158"/>
    </source>
</evidence>
<keyword evidence="8" id="KW-0863">Zinc-finger</keyword>
<protein>
    <recommendedName>
        <fullName evidence="1">RNA-directed DNA polymerase</fullName>
        <ecNumber evidence="1">2.7.7.49</ecNumber>
    </recommendedName>
</protein>
<dbReference type="InterPro" id="IPR043128">
    <property type="entry name" value="Rev_trsase/Diguanyl_cyclase"/>
</dbReference>
<comment type="caution">
    <text evidence="11">The sequence shown here is derived from an EMBL/GenBank/DDBJ whole genome shotgun (WGS) entry which is preliminary data.</text>
</comment>
<evidence type="ECO:0000256" key="6">
    <source>
        <dbReference type="ARBA" id="ARBA00022801"/>
    </source>
</evidence>
<evidence type="ECO:0000256" key="4">
    <source>
        <dbReference type="ARBA" id="ARBA00022722"/>
    </source>
</evidence>
<dbReference type="PANTHER" id="PTHR37984">
    <property type="entry name" value="PROTEIN CBG26694"/>
    <property type="match status" value="1"/>
</dbReference>
<evidence type="ECO:0000313" key="11">
    <source>
        <dbReference type="EMBL" id="KAH6591776.1"/>
    </source>
</evidence>
<feature type="region of interest" description="Disordered" evidence="9">
    <location>
        <begin position="118"/>
        <end position="138"/>
    </location>
</feature>
<feature type="domain" description="CCHC-type" evidence="10">
    <location>
        <begin position="83"/>
        <end position="99"/>
    </location>
</feature>
<evidence type="ECO:0000256" key="8">
    <source>
        <dbReference type="PROSITE-ProRule" id="PRU00047"/>
    </source>
</evidence>
<keyword evidence="4" id="KW-0540">Nuclease</keyword>
<accession>A0ABQ8F3Z7</accession>
<name>A0ABQ8F3Z7_9FUNG</name>
<evidence type="ECO:0000256" key="3">
    <source>
        <dbReference type="ARBA" id="ARBA00022695"/>
    </source>
</evidence>
<gene>
    <name evidence="11" type="ORF">BASA50_008485</name>
</gene>
<dbReference type="Proteomes" id="UP001648503">
    <property type="component" value="Unassembled WGS sequence"/>
</dbReference>
<evidence type="ECO:0000256" key="9">
    <source>
        <dbReference type="SAM" id="MobiDB-lite"/>
    </source>
</evidence>
<keyword evidence="5" id="KW-0255">Endonuclease</keyword>
<sequence length="642" mass="71964">MTLPSFSQPHIVGSESVTYGNGLELKNTLFISNWIRGSTRVSRDTCHVFGSIPRLLCTTTCQRVFPKRILATSNATYAPTSQRCHKCNEVGHYENRCPKLTNAAPVPTRHSSALVTNQSSNQNGFTTAYQEPEAESKDPTVEDFYELFSKRPSNHLSQSLSEQTGIDYNSEFLVPIIFESVQLSAYIDSGAPHSSAPQTLLQQMPHRKVIPPVSNSKTSLGAKDAYTPRLGSIDLPFTWDNKTLTHKFEISDPPAGIQVIIGRDLFTLLGITISGLPSPQPVNKPAEEELSQPTSMIDDVTKDHHLASHHELTEAIQRNQAIPPNSFCNVPVAVVELETGDHPPVYRRQYPIPSNVHDQVKEQIEECVQTGKVTDAPIGCQYNNPLLVVPKKDLEGKLSKCLGLINYFRDFIPTYSTIAAPLEYLRKHTSLPVEKWSQHQLDSFNLLKNILTQAPFLSFPNFREPFIIATDASDAGIGAVLYQLKDPCSPDTVQNRKWVMFSARAINSSERNYSATKRELLAIVFALGKFHYYIWGSHFDLFTDHRALTFIFSQKNLNPMIINWLEILLYYPFSIHHRPGILNILPDTLSCLFPARKDYITNTVPTNHSSALLTIQSLRILQSLHPMLSLSQNAKGKSNFPI</sequence>
<dbReference type="InterPro" id="IPR036875">
    <property type="entry name" value="Znf_CCHC_sf"/>
</dbReference>
<dbReference type="EC" id="2.7.7.49" evidence="1"/>
<dbReference type="EMBL" id="JAFCIX010000397">
    <property type="protein sequence ID" value="KAH6591776.1"/>
    <property type="molecule type" value="Genomic_DNA"/>
</dbReference>
<keyword evidence="8" id="KW-0862">Zinc</keyword>